<dbReference type="SUPFAM" id="SSF50494">
    <property type="entry name" value="Trypsin-like serine proteases"/>
    <property type="match status" value="1"/>
</dbReference>
<dbReference type="InterPro" id="IPR018114">
    <property type="entry name" value="TRYPSIN_HIS"/>
</dbReference>
<dbReference type="Pfam" id="PF13365">
    <property type="entry name" value="Trypsin_2"/>
    <property type="match status" value="1"/>
</dbReference>
<evidence type="ECO:0000256" key="5">
    <source>
        <dbReference type="ARBA" id="ARBA00022825"/>
    </source>
</evidence>
<name>A0A501WX01_9RHOB</name>
<evidence type="ECO:0000313" key="7">
    <source>
        <dbReference type="EMBL" id="TPE53242.1"/>
    </source>
</evidence>
<comment type="caution">
    <text evidence="7">The sequence shown here is derived from an EMBL/GenBank/DDBJ whole genome shotgun (WGS) entry which is preliminary data.</text>
</comment>
<dbReference type="EMBL" id="VFRP01000002">
    <property type="protein sequence ID" value="TPE53242.1"/>
    <property type="molecule type" value="Genomic_DNA"/>
</dbReference>
<dbReference type="Gene3D" id="2.40.10.10">
    <property type="entry name" value="Trypsin-like serine proteases"/>
    <property type="match status" value="2"/>
</dbReference>
<dbReference type="PRINTS" id="PR00839">
    <property type="entry name" value="V8PROTEASE"/>
</dbReference>
<keyword evidence="4 6" id="KW-0378">Hydrolase</keyword>
<reference evidence="7 8" key="1">
    <citation type="submission" date="2019-06" db="EMBL/GenBank/DDBJ databases">
        <title>A novel bacterium of genus Amaricoccus, isolated from marine sediment.</title>
        <authorList>
            <person name="Huang H."/>
            <person name="Mo K."/>
            <person name="Hu Y."/>
        </authorList>
    </citation>
    <scope>NUCLEOTIDE SEQUENCE [LARGE SCALE GENOMIC DNA]</scope>
    <source>
        <strain evidence="7 8">HB172011</strain>
    </source>
</reference>
<dbReference type="EC" id="3.4.21.-" evidence="6"/>
<dbReference type="InterPro" id="IPR009003">
    <property type="entry name" value="Peptidase_S1_PA"/>
</dbReference>
<dbReference type="GO" id="GO:0004252">
    <property type="term" value="F:serine-type endopeptidase activity"/>
    <property type="evidence" value="ECO:0007669"/>
    <property type="project" value="InterPro"/>
</dbReference>
<proteinExistence type="inferred from homology"/>
<sequence>MSRAAVIETPVEADRLAECLDYAIIGPTDGRWRVRAPMPPPYSSICHIARDFGTGGLSGCTAFLIAPRVLLTAGHCLFSLARRRTPRRILVTPARDGASRPYGAAWAEQWYVHPRFAARADPRLDWGIIRLSRGFGLEPGLRLAALSSEALERVRSSRLLRIAGYPSDKAPGELWAHAERLDGFGRHLMRYSVDTCPGHSGAPVWLDGANAAGAVIAIHTRGPRPSARGPWGCRPGAPNAPPGHFNAGVRVTAPLLAAVASSLAGNGPLAPLRPSPPPR</sequence>
<dbReference type="OrthoDB" id="3078754at2"/>
<keyword evidence="2 6" id="KW-0645">Protease</keyword>
<organism evidence="7 8">
    <name type="scientific">Amaricoccus solimangrovi</name>
    <dbReference type="NCBI Taxonomy" id="2589815"/>
    <lineage>
        <taxon>Bacteria</taxon>
        <taxon>Pseudomonadati</taxon>
        <taxon>Pseudomonadota</taxon>
        <taxon>Alphaproteobacteria</taxon>
        <taxon>Rhodobacterales</taxon>
        <taxon>Paracoccaceae</taxon>
        <taxon>Amaricoccus</taxon>
    </lineage>
</organism>
<dbReference type="AlphaFoldDB" id="A0A501WX01"/>
<dbReference type="InterPro" id="IPR008256">
    <property type="entry name" value="Peptidase_S1B"/>
</dbReference>
<protein>
    <recommendedName>
        <fullName evidence="6">Serine protease</fullName>
        <ecNumber evidence="6">3.4.21.-</ecNumber>
    </recommendedName>
</protein>
<evidence type="ECO:0000256" key="6">
    <source>
        <dbReference type="RuleBase" id="RU004296"/>
    </source>
</evidence>
<keyword evidence="3" id="KW-0732">Signal</keyword>
<dbReference type="InterPro" id="IPR043504">
    <property type="entry name" value="Peptidase_S1_PA_chymotrypsin"/>
</dbReference>
<comment type="similarity">
    <text evidence="1 6">Belongs to the peptidase S1B family.</text>
</comment>
<dbReference type="RefSeq" id="WP_140452864.1">
    <property type="nucleotide sequence ID" value="NZ_VFRP01000002.1"/>
</dbReference>
<dbReference type="PROSITE" id="PS00134">
    <property type="entry name" value="TRYPSIN_HIS"/>
    <property type="match status" value="1"/>
</dbReference>
<dbReference type="Proteomes" id="UP000319255">
    <property type="component" value="Unassembled WGS sequence"/>
</dbReference>
<dbReference type="InterPro" id="IPR050966">
    <property type="entry name" value="Glutamyl_endopeptidase"/>
</dbReference>
<keyword evidence="8" id="KW-1185">Reference proteome</keyword>
<evidence type="ECO:0000256" key="1">
    <source>
        <dbReference type="ARBA" id="ARBA00008764"/>
    </source>
</evidence>
<gene>
    <name evidence="7" type="ORF">FJM51_04280</name>
</gene>
<dbReference type="PANTHER" id="PTHR15462:SF8">
    <property type="entry name" value="SERINE PROTEASE"/>
    <property type="match status" value="1"/>
</dbReference>
<evidence type="ECO:0000313" key="8">
    <source>
        <dbReference type="Proteomes" id="UP000319255"/>
    </source>
</evidence>
<evidence type="ECO:0000256" key="2">
    <source>
        <dbReference type="ARBA" id="ARBA00022670"/>
    </source>
</evidence>
<dbReference type="PANTHER" id="PTHR15462">
    <property type="entry name" value="SERINE PROTEASE"/>
    <property type="match status" value="1"/>
</dbReference>
<keyword evidence="5 6" id="KW-0720">Serine protease</keyword>
<dbReference type="GO" id="GO:0006508">
    <property type="term" value="P:proteolysis"/>
    <property type="evidence" value="ECO:0007669"/>
    <property type="project" value="UniProtKB-KW"/>
</dbReference>
<evidence type="ECO:0000256" key="4">
    <source>
        <dbReference type="ARBA" id="ARBA00022801"/>
    </source>
</evidence>
<accession>A0A501WX01</accession>
<evidence type="ECO:0000256" key="3">
    <source>
        <dbReference type="ARBA" id="ARBA00022729"/>
    </source>
</evidence>